<dbReference type="Proteomes" id="UP000232323">
    <property type="component" value="Unassembled WGS sequence"/>
</dbReference>
<dbReference type="OrthoDB" id="549181at2759"/>
<dbReference type="PANTHER" id="PTHR48060">
    <property type="entry name" value="DNA DAMAGE-REPAIR/TOLERATION PROTEIN DRT100"/>
    <property type="match status" value="1"/>
</dbReference>
<keyword evidence="3" id="KW-0472">Membrane</keyword>
<dbReference type="GO" id="GO:0005930">
    <property type="term" value="C:axoneme"/>
    <property type="evidence" value="ECO:0007669"/>
    <property type="project" value="UniProtKB-SubCell"/>
</dbReference>
<keyword evidence="3" id="KW-1133">Transmembrane helix</keyword>
<comment type="caution">
    <text evidence="4">The sequence shown here is derived from an EMBL/GenBank/DDBJ whole genome shotgun (WGS) entry which is preliminary data.</text>
</comment>
<dbReference type="PANTHER" id="PTHR48060:SF21">
    <property type="entry name" value="L DOMAIN-LIKE PROTEIN"/>
    <property type="match status" value="1"/>
</dbReference>
<evidence type="ECO:0000256" key="1">
    <source>
        <dbReference type="ARBA" id="ARBA00004430"/>
    </source>
</evidence>
<dbReference type="InterPro" id="IPR053211">
    <property type="entry name" value="DNA_repair-toleration"/>
</dbReference>
<sequence length="383" mass="41576">MEVMGGLPVPFMFLLLTFGLFCKIFSYSYVIDNLSKQHINSISKLNYGQRKLFASGLYNDSSLDDPVTRSALIEIYNSTNGPAWTWVNASTVLGIWGTPGLSYCMWYGVQCCLNTPLSPLVSCVGDRSVSTLTLDSYGLQGTIPSQLGNLNQLAVLSLAQNPLLLGRLPPETSLLTKLLWLSVEGTGLNTCTSNAANPSLPTSECALPSYLSLGPVNTSYIASTSSLRCPTVLLNSFTNYTRGLPPSLINTITSPYPPTNPPGSVLSGPAFTLYYHCECIGGSNLQFLSNVGSCVAPSLDNFKYILAIVLVAVLPMLCLSLLAFVFIKHRAAIRKLLKKKVQRMDWKRKRMPGMPDIALQDGQGTLAMADVMVTWVFTDVSGR</sequence>
<dbReference type="InterPro" id="IPR032675">
    <property type="entry name" value="LRR_dom_sf"/>
</dbReference>
<dbReference type="Gene3D" id="3.80.10.10">
    <property type="entry name" value="Ribonuclease Inhibitor"/>
    <property type="match status" value="1"/>
</dbReference>
<organism evidence="4 5">
    <name type="scientific">Chlamydomonas eustigma</name>
    <dbReference type="NCBI Taxonomy" id="1157962"/>
    <lineage>
        <taxon>Eukaryota</taxon>
        <taxon>Viridiplantae</taxon>
        <taxon>Chlorophyta</taxon>
        <taxon>core chlorophytes</taxon>
        <taxon>Chlorophyceae</taxon>
        <taxon>CS clade</taxon>
        <taxon>Chlamydomonadales</taxon>
        <taxon>Chlamydomonadaceae</taxon>
        <taxon>Chlamydomonas</taxon>
    </lineage>
</organism>
<evidence type="ECO:0000313" key="4">
    <source>
        <dbReference type="EMBL" id="GAX81540.1"/>
    </source>
</evidence>
<dbReference type="STRING" id="1157962.A0A250XFH9"/>
<keyword evidence="3" id="KW-0812">Transmembrane</keyword>
<reference evidence="4 5" key="1">
    <citation type="submission" date="2017-08" db="EMBL/GenBank/DDBJ databases">
        <title>Acidophilic green algal genome provides insights into adaptation to an acidic environment.</title>
        <authorList>
            <person name="Hirooka S."/>
            <person name="Hirose Y."/>
            <person name="Kanesaki Y."/>
            <person name="Higuchi S."/>
            <person name="Fujiwara T."/>
            <person name="Onuma R."/>
            <person name="Era A."/>
            <person name="Ohbayashi R."/>
            <person name="Uzuka A."/>
            <person name="Nozaki H."/>
            <person name="Yoshikawa H."/>
            <person name="Miyagishima S.Y."/>
        </authorList>
    </citation>
    <scope>NUCLEOTIDE SEQUENCE [LARGE SCALE GENOMIC DNA]</scope>
    <source>
        <strain evidence="4 5">NIES-2499</strain>
    </source>
</reference>
<keyword evidence="2" id="KW-0732">Signal</keyword>
<proteinExistence type="predicted"/>
<keyword evidence="5" id="KW-1185">Reference proteome</keyword>
<accession>A0A250XFH9</accession>
<dbReference type="EMBL" id="BEGY01000066">
    <property type="protein sequence ID" value="GAX81540.1"/>
    <property type="molecule type" value="Genomic_DNA"/>
</dbReference>
<protein>
    <recommendedName>
        <fullName evidence="6">Leucine-rich repeat-containing N-terminal plant-type domain-containing protein</fullName>
    </recommendedName>
</protein>
<evidence type="ECO:0008006" key="6">
    <source>
        <dbReference type="Google" id="ProtNLM"/>
    </source>
</evidence>
<evidence type="ECO:0000256" key="3">
    <source>
        <dbReference type="SAM" id="Phobius"/>
    </source>
</evidence>
<dbReference type="SUPFAM" id="SSF52058">
    <property type="entry name" value="L domain-like"/>
    <property type="match status" value="1"/>
</dbReference>
<evidence type="ECO:0000313" key="5">
    <source>
        <dbReference type="Proteomes" id="UP000232323"/>
    </source>
</evidence>
<name>A0A250XFH9_9CHLO</name>
<comment type="subcellular location">
    <subcellularLocation>
        <location evidence="1">Cytoplasm</location>
        <location evidence="1">Cytoskeleton</location>
        <location evidence="1">Cilium axoneme</location>
    </subcellularLocation>
</comment>
<evidence type="ECO:0000256" key="2">
    <source>
        <dbReference type="ARBA" id="ARBA00022729"/>
    </source>
</evidence>
<feature type="transmembrane region" description="Helical" evidence="3">
    <location>
        <begin position="304"/>
        <end position="327"/>
    </location>
</feature>
<dbReference type="AlphaFoldDB" id="A0A250XFH9"/>
<gene>
    <name evidence="4" type="ORF">CEUSTIGMA_g8968.t1</name>
</gene>